<dbReference type="GO" id="GO:0005930">
    <property type="term" value="C:axoneme"/>
    <property type="evidence" value="ECO:0007669"/>
    <property type="project" value="UniProtKB-SubCell"/>
</dbReference>
<sequence length="429" mass="49539">MWQHRSLKEDPLRSDVRFSLPALSTSKNLLSSRPQLHSNKVLKLGEETICSLGEDISRIPSATRSTMRHLNSRHIEVSQWQSQISESIGRVDREITAVEQVKDAAECCLQEKQLYSQLMRDCVAISNSLSSAGQRQGRVLTELKKEEQLNEEIRELLQKQICILLDKLSSLKVIHTQLLTDFRDKSEAIKLTTRCIALDVNSPSSQLPTGQYKPNYVSYKEWLSHCRNLRLSAENLIKDSSSFRGNLRFTLVNLKNAHERQHRITDDAMRKKFNKLARVQDTLIWERQRTRDEISDLTKDIQKVSVQISNCTSKLHQATHRLDILHQRPRRELCLDQPLFSVRLEKHDLEIMAAGLRPILKRSQQDLEVTCRRLIILDNKLANNVCTMELEQKCQNLHHSFLPALDTTVILTNKPRFHTGRSSALSYLQ</sequence>
<gene>
    <name evidence="5" type="primary">LOC115016036</name>
</gene>
<dbReference type="InterPro" id="IPR048256">
    <property type="entry name" value="Tektin-like"/>
</dbReference>
<evidence type="ECO:0000256" key="1">
    <source>
        <dbReference type="ARBA" id="ARBA00007209"/>
    </source>
</evidence>
<comment type="subcellular location">
    <subcellularLocation>
        <location evidence="3">Cytoplasm</location>
        <location evidence="3">Cytoskeleton</location>
        <location evidence="3">Cilium axoneme</location>
    </subcellularLocation>
</comment>
<dbReference type="Proteomes" id="UP000504630">
    <property type="component" value="Chromosome 11"/>
</dbReference>
<dbReference type="PANTHER" id="PTHR19960">
    <property type="entry name" value="TEKTIN"/>
    <property type="match status" value="1"/>
</dbReference>
<dbReference type="KEGG" id="cgob:115016036"/>
<keyword evidence="3" id="KW-0969">Cilium</keyword>
<dbReference type="Pfam" id="PF03148">
    <property type="entry name" value="Tektin"/>
    <property type="match status" value="1"/>
</dbReference>
<evidence type="ECO:0000313" key="5">
    <source>
        <dbReference type="RefSeq" id="XP_029299563.1"/>
    </source>
</evidence>
<keyword evidence="3" id="KW-0966">Cell projection</keyword>
<evidence type="ECO:0000256" key="3">
    <source>
        <dbReference type="RuleBase" id="RU367040"/>
    </source>
</evidence>
<dbReference type="InterPro" id="IPR000435">
    <property type="entry name" value="Tektins"/>
</dbReference>
<evidence type="ECO:0000313" key="4">
    <source>
        <dbReference type="Proteomes" id="UP000504630"/>
    </source>
</evidence>
<protein>
    <recommendedName>
        <fullName evidence="3">Tektin</fullName>
    </recommendedName>
</protein>
<dbReference type="GeneID" id="115016036"/>
<dbReference type="OrthoDB" id="440745at2759"/>
<name>A0A6J2QME0_COTGO</name>
<comment type="similarity">
    <text evidence="1 3">Belongs to the tektin family.</text>
</comment>
<dbReference type="InParanoid" id="A0A6J2QME0"/>
<keyword evidence="4" id="KW-1185">Reference proteome</keyword>
<dbReference type="GO" id="GO:0015630">
    <property type="term" value="C:microtubule cytoskeleton"/>
    <property type="evidence" value="ECO:0007669"/>
    <property type="project" value="UniProtKB-UniRule"/>
</dbReference>
<dbReference type="GO" id="GO:0060271">
    <property type="term" value="P:cilium assembly"/>
    <property type="evidence" value="ECO:0007669"/>
    <property type="project" value="UniProtKB-UniRule"/>
</dbReference>
<dbReference type="PANTHER" id="PTHR19960:SF7">
    <property type="entry name" value="TEKTIN"/>
    <property type="match status" value="1"/>
</dbReference>
<dbReference type="GO" id="GO:0060294">
    <property type="term" value="P:cilium movement involved in cell motility"/>
    <property type="evidence" value="ECO:0007669"/>
    <property type="project" value="UniProtKB-UniRule"/>
</dbReference>
<keyword evidence="2" id="KW-0963">Cytoplasm</keyword>
<keyword evidence="3" id="KW-0282">Flagellum</keyword>
<proteinExistence type="inferred from homology"/>
<dbReference type="RefSeq" id="XP_029299563.1">
    <property type="nucleotide sequence ID" value="XM_029443703.1"/>
</dbReference>
<evidence type="ECO:0000256" key="2">
    <source>
        <dbReference type="ARBA" id="ARBA00022490"/>
    </source>
</evidence>
<organism evidence="4 5">
    <name type="scientific">Cottoperca gobio</name>
    <name type="common">Frogmouth</name>
    <name type="synonym">Aphritis gobio</name>
    <dbReference type="NCBI Taxonomy" id="56716"/>
    <lineage>
        <taxon>Eukaryota</taxon>
        <taxon>Metazoa</taxon>
        <taxon>Chordata</taxon>
        <taxon>Craniata</taxon>
        <taxon>Vertebrata</taxon>
        <taxon>Euteleostomi</taxon>
        <taxon>Actinopterygii</taxon>
        <taxon>Neopterygii</taxon>
        <taxon>Teleostei</taxon>
        <taxon>Neoteleostei</taxon>
        <taxon>Acanthomorphata</taxon>
        <taxon>Eupercaria</taxon>
        <taxon>Perciformes</taxon>
        <taxon>Notothenioidei</taxon>
        <taxon>Bovichtidae</taxon>
        <taxon>Cottoperca</taxon>
    </lineage>
</organism>
<accession>A0A6J2QME0</accession>
<dbReference type="GO" id="GO:0005634">
    <property type="term" value="C:nucleus"/>
    <property type="evidence" value="ECO:0007669"/>
    <property type="project" value="TreeGrafter"/>
</dbReference>
<dbReference type="AlphaFoldDB" id="A0A6J2QME0"/>
<reference evidence="5" key="1">
    <citation type="submission" date="2025-08" db="UniProtKB">
        <authorList>
            <consortium name="RefSeq"/>
        </authorList>
    </citation>
    <scope>IDENTIFICATION</scope>
</reference>